<sequence length="539" mass="58148">MFSRRVLFALAALPLIAPLTPAQAPTEAAARAVIQAPLGFKPYVFSADEFPACRFDKPEEVEKAVGAFQITSAYYDRDGKRATTAAAPGPYFAVVTVTAKRFPPLTRYFTLYRLPKVPDLGAKLDTAKPEAIADLAGVKRETVAANAKLIAEVVKTRPLSDLASDPKFARLLAGLAVAPAAGAGPVTKQNDALACERQAWVTRRRTLTGLDKEFPAALTAPTPAAKPVAVVRSGTAAEAGVKADAAAKIDAVLADWAAHDDQAFAVCVVRRGVIVLHKAYGTRDGKPMTVDTPSWMASVTKAMSATLMLTLVDRGLVRLDDPVDKFVPALRGVKVDKPLLIRHLYTHTNGLDKWPGWDDTLSDVECRLANYYPFVKVGTAWAYNGGGYTLGGKVIENVTGEAVPLAFKRHLLDPLECRGTEVVGTHADAFSVPLDMAKFGQLLLNRGSYGGHQFYKPETFEQALPRKLTTELGPKAEKTFGFGLDGSPRKFGHGAASAATFHVDVDRELVVVMTRNRQGMNQDKYNGKFWDAINAAIEK</sequence>
<protein>
    <submittedName>
        <fullName evidence="3">Beta-lactamase</fullName>
    </submittedName>
</protein>
<keyword evidence="1" id="KW-0732">Signal</keyword>
<feature type="chain" id="PRO_5013030815" evidence="1">
    <location>
        <begin position="25"/>
        <end position="539"/>
    </location>
</feature>
<gene>
    <name evidence="3" type="ORF">FRUB_07273</name>
</gene>
<dbReference type="OrthoDB" id="236788at2"/>
<evidence type="ECO:0000313" key="3">
    <source>
        <dbReference type="EMBL" id="OWK38153.1"/>
    </source>
</evidence>
<reference evidence="4" key="1">
    <citation type="submission" date="2017-06" db="EMBL/GenBank/DDBJ databases">
        <title>Genome analysis of Fimbriiglobus ruber SP5, the first member of the order Planctomycetales with confirmed chitinolytic capability.</title>
        <authorList>
            <person name="Ravin N.V."/>
            <person name="Rakitin A.L."/>
            <person name="Ivanova A.A."/>
            <person name="Beletsky A.V."/>
            <person name="Kulichevskaya I.S."/>
            <person name="Mardanov A.V."/>
            <person name="Dedysh S.N."/>
        </authorList>
    </citation>
    <scope>NUCLEOTIDE SEQUENCE [LARGE SCALE GENOMIC DNA]</scope>
    <source>
        <strain evidence="4">SP5</strain>
    </source>
</reference>
<dbReference type="SUPFAM" id="SSF56601">
    <property type="entry name" value="beta-lactamase/transpeptidase-like"/>
    <property type="match status" value="1"/>
</dbReference>
<dbReference type="RefSeq" id="WP_088258002.1">
    <property type="nucleotide sequence ID" value="NZ_NIDE01000014.1"/>
</dbReference>
<dbReference type="Gene3D" id="3.40.710.10">
    <property type="entry name" value="DD-peptidase/beta-lactamase superfamily"/>
    <property type="match status" value="1"/>
</dbReference>
<dbReference type="InterPro" id="IPR012338">
    <property type="entry name" value="Beta-lactam/transpept-like"/>
</dbReference>
<evidence type="ECO:0000256" key="1">
    <source>
        <dbReference type="SAM" id="SignalP"/>
    </source>
</evidence>
<name>A0A225DB00_9BACT</name>
<comment type="caution">
    <text evidence="3">The sequence shown here is derived from an EMBL/GenBank/DDBJ whole genome shotgun (WGS) entry which is preliminary data.</text>
</comment>
<organism evidence="3 4">
    <name type="scientific">Fimbriiglobus ruber</name>
    <dbReference type="NCBI Taxonomy" id="1908690"/>
    <lineage>
        <taxon>Bacteria</taxon>
        <taxon>Pseudomonadati</taxon>
        <taxon>Planctomycetota</taxon>
        <taxon>Planctomycetia</taxon>
        <taxon>Gemmatales</taxon>
        <taxon>Gemmataceae</taxon>
        <taxon>Fimbriiglobus</taxon>
    </lineage>
</organism>
<dbReference type="Proteomes" id="UP000214646">
    <property type="component" value="Unassembled WGS sequence"/>
</dbReference>
<dbReference type="AlphaFoldDB" id="A0A225DB00"/>
<evidence type="ECO:0000259" key="2">
    <source>
        <dbReference type="Pfam" id="PF00144"/>
    </source>
</evidence>
<dbReference type="Pfam" id="PF00144">
    <property type="entry name" value="Beta-lactamase"/>
    <property type="match status" value="1"/>
</dbReference>
<dbReference type="EMBL" id="NIDE01000014">
    <property type="protein sequence ID" value="OWK38153.1"/>
    <property type="molecule type" value="Genomic_DNA"/>
</dbReference>
<dbReference type="PANTHER" id="PTHR43283">
    <property type="entry name" value="BETA-LACTAMASE-RELATED"/>
    <property type="match status" value="1"/>
</dbReference>
<dbReference type="InterPro" id="IPR001466">
    <property type="entry name" value="Beta-lactam-related"/>
</dbReference>
<feature type="domain" description="Beta-lactamase-related" evidence="2">
    <location>
        <begin position="263"/>
        <end position="524"/>
    </location>
</feature>
<accession>A0A225DB00</accession>
<evidence type="ECO:0000313" key="4">
    <source>
        <dbReference type="Proteomes" id="UP000214646"/>
    </source>
</evidence>
<feature type="signal peptide" evidence="1">
    <location>
        <begin position="1"/>
        <end position="24"/>
    </location>
</feature>
<dbReference type="InterPro" id="IPR050789">
    <property type="entry name" value="Diverse_Enzym_Activities"/>
</dbReference>
<proteinExistence type="predicted"/>
<keyword evidence="4" id="KW-1185">Reference proteome</keyword>